<proteinExistence type="predicted"/>
<dbReference type="Proteomes" id="UP000612055">
    <property type="component" value="Unassembled WGS sequence"/>
</dbReference>
<sequence>MLLSEAARSPSILDPAIPRNATAPPVLASIATHATALAKEPSPDAAALHVAKLLEAVSSLPPHTSLPAVRRIIVAALALRSFRHPPLSAAAEALAVQLLQGLYVAHVMSARHKGIVEFIHVSKSGGTSLCKLAQRNGCASDRTLFHSNCLAPAFDDGPRYLHLSYHASLRPQGAHSDCDQLERGMTKRRTEASCDRRRRALVKAGRPIYANEYTALGGAQDPSRAHHCVNMVTLLQVRHPHTRVLSHIRHVWARYSAACGQDRAVYLAAADGAEHWVRLMPAPTNNYLIRTLLGEAVYHLPPGAVTRDHLGLARVLLAQQVDVLTVLEDAQLSSHALRYGLGWRHVEERANTAAPSTGDLQPRSGLELLWELNALDVELYGFAAVLAAVDAVVYDVAGGVAGRLVDGPDAGPGWAAGAAGVGAQARTGDRSAGQHDLRMCGLAFGQAGGRRRRG</sequence>
<comment type="caution">
    <text evidence="1">The sequence shown here is derived from an EMBL/GenBank/DDBJ whole genome shotgun (WGS) entry which is preliminary data.</text>
</comment>
<name>A0A836BP66_9CHLO</name>
<dbReference type="InterPro" id="IPR027417">
    <property type="entry name" value="P-loop_NTPase"/>
</dbReference>
<dbReference type="OrthoDB" id="529546at2759"/>
<accession>A0A836BP66</accession>
<reference evidence="1" key="1">
    <citation type="journal article" date="2020" name="bioRxiv">
        <title>Comparative genomics of Chlamydomonas.</title>
        <authorList>
            <person name="Craig R.J."/>
            <person name="Hasan A.R."/>
            <person name="Ness R.W."/>
            <person name="Keightley P.D."/>
        </authorList>
    </citation>
    <scope>NUCLEOTIDE SEQUENCE</scope>
    <source>
        <strain evidence="1">CCAP 11/70</strain>
    </source>
</reference>
<gene>
    <name evidence="1" type="ORF">HYH03_017415</name>
</gene>
<evidence type="ECO:0000313" key="1">
    <source>
        <dbReference type="EMBL" id="KAG2483760.1"/>
    </source>
</evidence>
<dbReference type="EMBL" id="JAEHOE010000167">
    <property type="protein sequence ID" value="KAG2483760.1"/>
    <property type="molecule type" value="Genomic_DNA"/>
</dbReference>
<keyword evidence="2" id="KW-1185">Reference proteome</keyword>
<dbReference type="AlphaFoldDB" id="A0A836BP66"/>
<organism evidence="1 2">
    <name type="scientific">Edaphochlamys debaryana</name>
    <dbReference type="NCBI Taxonomy" id="47281"/>
    <lineage>
        <taxon>Eukaryota</taxon>
        <taxon>Viridiplantae</taxon>
        <taxon>Chlorophyta</taxon>
        <taxon>core chlorophytes</taxon>
        <taxon>Chlorophyceae</taxon>
        <taxon>CS clade</taxon>
        <taxon>Chlamydomonadales</taxon>
        <taxon>Chlamydomonadales incertae sedis</taxon>
        <taxon>Edaphochlamys</taxon>
    </lineage>
</organism>
<protein>
    <submittedName>
        <fullName evidence="1">Uncharacterized protein</fullName>
    </submittedName>
</protein>
<dbReference type="Gene3D" id="3.40.50.300">
    <property type="entry name" value="P-loop containing nucleotide triphosphate hydrolases"/>
    <property type="match status" value="1"/>
</dbReference>
<evidence type="ECO:0000313" key="2">
    <source>
        <dbReference type="Proteomes" id="UP000612055"/>
    </source>
</evidence>